<keyword evidence="2" id="KW-1185">Reference proteome</keyword>
<reference evidence="1 2" key="1">
    <citation type="journal article" date="2012" name="Stand. Genomic Sci.">
        <title>Genome sequence of the orange-pigmented seawater bacterium Owenweeksia hongkongensis type strain (UST20020801(T)).</title>
        <authorList>
            <person name="Riedel T."/>
            <person name="Held B."/>
            <person name="Nolan M."/>
            <person name="Lucas S."/>
            <person name="Lapidus A."/>
            <person name="Tice H."/>
            <person name="Del Rio T.G."/>
            <person name="Cheng J.F."/>
            <person name="Han C."/>
            <person name="Tapia R."/>
            <person name="Goodwin L.A."/>
            <person name="Pitluck S."/>
            <person name="Liolios K."/>
            <person name="Mavromatis K."/>
            <person name="Pagani I."/>
            <person name="Ivanova N."/>
            <person name="Mikhailova N."/>
            <person name="Pati A."/>
            <person name="Chen A."/>
            <person name="Palaniappan K."/>
            <person name="Rohde M."/>
            <person name="Tindall B.J."/>
            <person name="Detter J.C."/>
            <person name="Goker M."/>
            <person name="Woyke T."/>
            <person name="Bristow J."/>
            <person name="Eisen J.A."/>
            <person name="Markowitz V."/>
            <person name="Hugenholtz P."/>
            <person name="Klenk H.P."/>
            <person name="Kyrpides N.C."/>
        </authorList>
    </citation>
    <scope>NUCLEOTIDE SEQUENCE</scope>
    <source>
        <strain evidence="2">DSM 17368 / JCM 12287 / NRRL B-23963</strain>
    </source>
</reference>
<sequence>MLIFSQKLFHVVSIILLFSLTSLAQEVSFRSLGVGMGTGVTSTGMDEGPNFTLGLDINHQRNFSDFFSLRIGLGLNYFLPTHLEYYNENGTNWSSTEYNQVHMNATFFAMPVFYIRAEAVSVYFGVASGVGGHITSTEVVEEADIGVGEIISDESRTVRNYLMVNLRPVIGVSFNVFESDELQLEVSQNFWKEAQDLADDDFWEPDVSLFSVTLSYRFGFSR</sequence>
<dbReference type="STRING" id="926562.Oweho_1594"/>
<evidence type="ECO:0000313" key="2">
    <source>
        <dbReference type="Proteomes" id="UP000005631"/>
    </source>
</evidence>
<organism evidence="1 2">
    <name type="scientific">Owenweeksia hongkongensis (strain DSM 17368 / CIP 108786 / JCM 12287 / NRRL B-23963 / UST20020801)</name>
    <dbReference type="NCBI Taxonomy" id="926562"/>
    <lineage>
        <taxon>Bacteria</taxon>
        <taxon>Pseudomonadati</taxon>
        <taxon>Bacteroidota</taxon>
        <taxon>Flavobacteriia</taxon>
        <taxon>Flavobacteriales</taxon>
        <taxon>Owenweeksiaceae</taxon>
        <taxon>Owenweeksia</taxon>
    </lineage>
</organism>
<protein>
    <recommendedName>
        <fullName evidence="3">Outer membrane protein beta-barrel domain-containing protein</fullName>
    </recommendedName>
</protein>
<name>G8QZF6_OWEHD</name>
<dbReference type="KEGG" id="oho:Oweho_1594"/>
<dbReference type="HOGENOM" id="CLU_1244304_0_0_10"/>
<evidence type="ECO:0008006" key="3">
    <source>
        <dbReference type="Google" id="ProtNLM"/>
    </source>
</evidence>
<gene>
    <name evidence="1" type="ordered locus">Oweho_1594</name>
</gene>
<dbReference type="Proteomes" id="UP000005631">
    <property type="component" value="Chromosome"/>
</dbReference>
<dbReference type="RefSeq" id="WP_014201940.1">
    <property type="nucleotide sequence ID" value="NC_016599.1"/>
</dbReference>
<accession>G8QZF6</accession>
<dbReference type="EMBL" id="CP003156">
    <property type="protein sequence ID" value="AEV32584.1"/>
    <property type="molecule type" value="Genomic_DNA"/>
</dbReference>
<evidence type="ECO:0000313" key="1">
    <source>
        <dbReference type="EMBL" id="AEV32584.1"/>
    </source>
</evidence>
<proteinExistence type="predicted"/>
<dbReference type="AlphaFoldDB" id="G8QZF6"/>